<dbReference type="RefSeq" id="WP_113054972.1">
    <property type="nucleotide sequence ID" value="NZ_QEVW01000014.1"/>
</dbReference>
<keyword evidence="2" id="KW-0812">Transmembrane</keyword>
<evidence type="ECO:0000256" key="2">
    <source>
        <dbReference type="ARBA" id="ARBA00022692"/>
    </source>
</evidence>
<reference evidence="6 7" key="1">
    <citation type="submission" date="2018-04" db="EMBL/GenBank/DDBJ databases">
        <title>Paenibacillus taichungensis Genome sequencing and assembly.</title>
        <authorList>
            <person name="Xu J."/>
            <person name="Rensing C."/>
            <person name="Mazhar H.S."/>
        </authorList>
    </citation>
    <scope>NUCLEOTIDE SEQUENCE [LARGE SCALE GENOMIC DNA]</scope>
    <source>
        <strain evidence="6 7">NC1</strain>
    </source>
</reference>
<dbReference type="AlphaFoldDB" id="A0A329QL32"/>
<accession>A0A329QL32</accession>
<keyword evidence="6" id="KW-0238">DNA-binding</keyword>
<name>A0A329QL32_9BACL</name>
<dbReference type="GO" id="GO:0003677">
    <property type="term" value="F:DNA binding"/>
    <property type="evidence" value="ECO:0007669"/>
    <property type="project" value="UniProtKB-KW"/>
</dbReference>
<dbReference type="Pfam" id="PF06803">
    <property type="entry name" value="DUF1232"/>
    <property type="match status" value="1"/>
</dbReference>
<dbReference type="PROSITE" id="PS50943">
    <property type="entry name" value="HTH_CROC1"/>
    <property type="match status" value="1"/>
</dbReference>
<keyword evidence="4" id="KW-0472">Membrane</keyword>
<feature type="domain" description="HTH cro/C1-type" evidence="5">
    <location>
        <begin position="18"/>
        <end position="72"/>
    </location>
</feature>
<comment type="subcellular location">
    <subcellularLocation>
        <location evidence="1">Endomembrane system</location>
        <topology evidence="1">Multi-pass membrane protein</topology>
    </subcellularLocation>
</comment>
<dbReference type="GO" id="GO:0012505">
    <property type="term" value="C:endomembrane system"/>
    <property type="evidence" value="ECO:0007669"/>
    <property type="project" value="UniProtKB-SubCell"/>
</dbReference>
<comment type="caution">
    <text evidence="6">The sequence shown here is derived from an EMBL/GenBank/DDBJ whole genome shotgun (WGS) entry which is preliminary data.</text>
</comment>
<dbReference type="EMBL" id="QEVW01000014">
    <property type="protein sequence ID" value="RAW13003.1"/>
    <property type="molecule type" value="Genomic_DNA"/>
</dbReference>
<gene>
    <name evidence="6" type="ORF">DC345_22275</name>
</gene>
<dbReference type="SUPFAM" id="SSF47413">
    <property type="entry name" value="lambda repressor-like DNA-binding domains"/>
    <property type="match status" value="1"/>
</dbReference>
<evidence type="ECO:0000256" key="1">
    <source>
        <dbReference type="ARBA" id="ARBA00004127"/>
    </source>
</evidence>
<dbReference type="Proteomes" id="UP000250642">
    <property type="component" value="Unassembled WGS sequence"/>
</dbReference>
<dbReference type="InterPro" id="IPR010982">
    <property type="entry name" value="Lambda_DNA-bd_dom_sf"/>
</dbReference>
<organism evidence="6 7">
    <name type="scientific">Paenibacillus taichungensis</name>
    <dbReference type="NCBI Taxonomy" id="484184"/>
    <lineage>
        <taxon>Bacteria</taxon>
        <taxon>Bacillati</taxon>
        <taxon>Bacillota</taxon>
        <taxon>Bacilli</taxon>
        <taxon>Bacillales</taxon>
        <taxon>Paenibacillaceae</taxon>
        <taxon>Paenibacillus</taxon>
    </lineage>
</organism>
<protein>
    <submittedName>
        <fullName evidence="6">DNA-binding protein</fullName>
    </submittedName>
</protein>
<sequence length="219" mass="25312">MLVRANDQTKDCHIGDLIKPLLARRELSMRKFSTLCGMDTATISRILNGKQQPKLTHLQIFSEQLDISLDHLIEATGYKINHVKRETERGILDSLESIKTVLQHTKLLDLDITTERIEQEMVKYEQYARTDEGHRIICKEFELKINQINGAGPFIDHLKEMYIQYCDEITPENDRTLIGSALLYFISSADLIPDYLFPIGYLDDAIVVYLVLDRLKQRS</sequence>
<dbReference type="CDD" id="cd00093">
    <property type="entry name" value="HTH_XRE"/>
    <property type="match status" value="1"/>
</dbReference>
<evidence type="ECO:0000256" key="4">
    <source>
        <dbReference type="ARBA" id="ARBA00023136"/>
    </source>
</evidence>
<dbReference type="SMART" id="SM00530">
    <property type="entry name" value="HTH_XRE"/>
    <property type="match status" value="1"/>
</dbReference>
<dbReference type="InterPro" id="IPR001387">
    <property type="entry name" value="Cro/C1-type_HTH"/>
</dbReference>
<evidence type="ECO:0000313" key="7">
    <source>
        <dbReference type="Proteomes" id="UP000250642"/>
    </source>
</evidence>
<evidence type="ECO:0000259" key="5">
    <source>
        <dbReference type="PROSITE" id="PS50943"/>
    </source>
</evidence>
<keyword evidence="3" id="KW-1133">Transmembrane helix</keyword>
<proteinExistence type="predicted"/>
<dbReference type="InterPro" id="IPR010652">
    <property type="entry name" value="DUF1232"/>
</dbReference>
<dbReference type="Pfam" id="PF01381">
    <property type="entry name" value="HTH_3"/>
    <property type="match status" value="1"/>
</dbReference>
<dbReference type="Gene3D" id="1.10.260.40">
    <property type="entry name" value="lambda repressor-like DNA-binding domains"/>
    <property type="match status" value="1"/>
</dbReference>
<evidence type="ECO:0000313" key="6">
    <source>
        <dbReference type="EMBL" id="RAW13003.1"/>
    </source>
</evidence>
<evidence type="ECO:0000256" key="3">
    <source>
        <dbReference type="ARBA" id="ARBA00022989"/>
    </source>
</evidence>